<dbReference type="Bgee" id="ENSXETG00000004521">
    <property type="expression patterns" value="Expressed in skeletal muscle tissue and 20 other cell types or tissues"/>
</dbReference>
<dbReference type="CTD" id="57142"/>
<dbReference type="Proteomes" id="UP000008143">
    <property type="component" value="Chromosome 5"/>
</dbReference>
<evidence type="ECO:0000259" key="9">
    <source>
        <dbReference type="PROSITE" id="PS50845"/>
    </source>
</evidence>
<keyword evidence="3 7" id="KW-0256">Endoplasmic reticulum</keyword>
<dbReference type="GO" id="GO:0071787">
    <property type="term" value="P:endoplasmic reticulum tubular network formation"/>
    <property type="evidence" value="ECO:0000318"/>
    <property type="project" value="GO_Central"/>
</dbReference>
<dbReference type="GO" id="GO:0007420">
    <property type="term" value="P:brain development"/>
    <property type="evidence" value="ECO:0000318"/>
    <property type="project" value="GO_Central"/>
</dbReference>
<keyword evidence="2 7" id="KW-0812">Transmembrane</keyword>
<dbReference type="GeneID" id="677732"/>
<comment type="subcellular location">
    <subcellularLocation>
        <location evidence="1 7">Endoplasmic reticulum membrane</location>
        <topology evidence="1 7">Multi-pass membrane protein</topology>
    </subcellularLocation>
</comment>
<reference evidence="13" key="3">
    <citation type="journal article" date="2005" name="Mol. Biol. Evol.">
        <title>Analysis of the reticulon gene family demonstrates the absence of the neurite growth inhibitor Nogo-A in fish.</title>
        <authorList>
            <person name="Diekmann H."/>
            <person name="Klinger M."/>
            <person name="Oertle T."/>
            <person name="Heinz D."/>
            <person name="Pogoda H.M."/>
            <person name="Schwab M.E."/>
            <person name="Stuermer C.A."/>
        </authorList>
    </citation>
    <scope>NUCLEOTIDE SEQUENCE</scope>
</reference>
<evidence type="ECO:0000313" key="12">
    <source>
        <dbReference type="Proteomes" id="UP000008143"/>
    </source>
</evidence>
<reference evidence="11" key="5">
    <citation type="journal article" date="2010" name="Science">
        <title>The genome of the Western clawed frog Xenopus tropicalis.</title>
        <authorList>
            <person name="Hellsten U."/>
            <person name="Harland R.M."/>
            <person name="Gilchrist M.J."/>
            <person name="Hendrix D."/>
            <person name="Jurka J."/>
            <person name="Kapitonov V."/>
            <person name="Ovcharenko I."/>
            <person name="Putnam N.H."/>
            <person name="Shu S."/>
            <person name="Taher L."/>
            <person name="Blitz I.L."/>
            <person name="Blumberg B."/>
            <person name="Dichmann D.S."/>
            <person name="Dubchak I."/>
            <person name="Amaya E."/>
            <person name="Detter J.C."/>
            <person name="Fletcher R."/>
            <person name="Gerhard D.S."/>
            <person name="Goodstein D."/>
            <person name="Graves T."/>
            <person name="Grigoriev I.V."/>
            <person name="Grimwood J."/>
            <person name="Kawashima T."/>
            <person name="Lindquist E."/>
            <person name="Lucas S.M."/>
            <person name="Mead P.E."/>
            <person name="Mitros T."/>
            <person name="Ogino H."/>
            <person name="Ohta Y."/>
            <person name="Poliakov A.V."/>
            <person name="Pollet N."/>
            <person name="Robert J."/>
            <person name="Salamov A."/>
            <person name="Sater A.K."/>
            <person name="Schmutz J."/>
            <person name="Terry A."/>
            <person name="Vize P.D."/>
            <person name="Warren W.C."/>
            <person name="Wells D."/>
            <person name="Wills A."/>
            <person name="Wilson R.K."/>
            <person name="Zimmerman L.B."/>
            <person name="Zorn A.M."/>
            <person name="Grainger R."/>
            <person name="Grammer T."/>
            <person name="Khokha M.K."/>
            <person name="Richardson P.M."/>
            <person name="Rokhsar D.S."/>
        </authorList>
    </citation>
    <scope>NUCLEOTIDE SEQUENCE [LARGE SCALE GENOMIC DNA]</scope>
    <source>
        <strain evidence="11">Nigerian</strain>
    </source>
</reference>
<feature type="compositionally biased region" description="Basic and acidic residues" evidence="8">
    <location>
        <begin position="835"/>
        <end position="860"/>
    </location>
</feature>
<dbReference type="GO" id="GO:1990809">
    <property type="term" value="P:endoplasmic reticulum tubular network membrane organization"/>
    <property type="evidence" value="ECO:0000318"/>
    <property type="project" value="GO_Central"/>
</dbReference>
<sequence>MEEQSSEISSSRPGGDPYETGERRQQPDPERRQWDDLDDVLDLTGGAGQFSQKPFTVPYPARDIEEEEEEEDDKPTWKDSLEPSPVDEEPGTIGSVAPHSPAVPSAPMEEPERPAAPYRDPSGSVAYTFLAQRLPKEDENLFPLPAASAPLMHPSADKVTDLQEPSSTVSTGQEELASVLLQSTASLSSLPSLSTDSSKEHVDTVALPAGLAATEALQEHIDNIFNVSRTTDNLLLTDHLETKALDQVKEDVIFSEKGYVVEHPTSRQETISEEHAKLYSQSAKEMFSGMLQSVGPPHEEFTDIKEVEDQYVDFKPFMSSKSADISYEVRDVVGKFQVDVDRPNLESMVKHEEKSSEDFSDDISPLTPEVLPGSTDYEMFATVEHSIPFSFGERHVTGNKTDEKKIEDIEAQKTSVGFGVKVATVNPFYDESAQESEYVTTQSLPGVHVSTKPEGPTPDIVQEAYESEAYDTGKPKLNYESNIDLVQTAANSVQEKVSPIAQGPALLEETDSVSSPVLPDIVMEAPLASALLLETAALKPDVSPVGSGPSARDEKPKTESEKPPSYEEAVTEVVEDRDLAAALGDFKQRAVVEETPYISIACDLVKGTIPSESVASDFTDFSKFKQNEFDSQFMEPSDESSPDSERSEPSYKQWDFEVVKREAFNIKTEGVKAQSIIIPEQTHGFDQKSEESSPSKGYLDSFQPEICVSKATSEIFAKGLDTDISMIQEKHLQMEEFDQGPYSEKLTSSKYSPIRESPESMPSPEDLSSKFEDIKKEVQVAKKPDEPVQKNKSNLDFLPEKIECTPAIQKADDFGKAVSDTHGGVDTTPKGGSAVHEEKAAKPPSKEDEVSKLPKKESKEPSVASTVPSSDFIKSVVDLVYWRDIKKSGAVFGASLFLLLSLSVFSIVSVLAYIALALLSVSISFRIYRGVLQAIQKSDEGHPFRSILESNLAVPEDLVQKYCNVALNHVNCTVKELRRLFLVEDLVDSLKFAVLMWVFTYIGALFNGLTLLILALISLFSIPVIYERHQTQVDHYLALINKNVKSTSDLILSKVPGLKRKAE</sequence>
<evidence type="ECO:0000256" key="4">
    <source>
        <dbReference type="ARBA" id="ARBA00022989"/>
    </source>
</evidence>
<evidence type="ECO:0000313" key="13">
    <source>
        <dbReference type="RefSeq" id="NP_001161159.1"/>
    </source>
</evidence>
<evidence type="ECO:0000313" key="10">
    <source>
        <dbReference type="EMBL" id="AAI66217.1"/>
    </source>
</evidence>
<reference evidence="13" key="2">
    <citation type="journal article" date="2003" name="FASEB J.">
        <title>A reticular rhapsody: phylogenic evolution and nomenclature of the RTN/Nogo gene family.</title>
        <authorList>
            <person name="Oertle T."/>
            <person name="Klinger M."/>
            <person name="Stuermer C.A."/>
            <person name="Schwab M.E."/>
        </authorList>
    </citation>
    <scope>NUCLEOTIDE SEQUENCE</scope>
</reference>
<dbReference type="InterPro" id="IPR046964">
    <property type="entry name" value="RTN1-4"/>
</dbReference>
<evidence type="ECO:0000313" key="14">
    <source>
        <dbReference type="Xenbase" id="XB-GENE-1012585"/>
    </source>
</evidence>
<dbReference type="EMBL" id="BC166217">
    <property type="protein sequence ID" value="AAI66217.1"/>
    <property type="molecule type" value="mRNA"/>
</dbReference>
<feature type="compositionally biased region" description="Basic and acidic residues" evidence="8">
    <location>
        <begin position="551"/>
        <end position="565"/>
    </location>
</feature>
<dbReference type="InterPro" id="IPR003388">
    <property type="entry name" value="Reticulon"/>
</dbReference>
<dbReference type="FunFam" id="1.20.5.2480:FF:000001">
    <property type="entry name" value="Reticulon"/>
    <property type="match status" value="1"/>
</dbReference>
<dbReference type="Pfam" id="PF02453">
    <property type="entry name" value="Reticulon"/>
    <property type="match status" value="1"/>
</dbReference>
<keyword evidence="12" id="KW-1185">Reference proteome</keyword>
<reference evidence="13" key="7">
    <citation type="submission" date="2025-04" db="UniProtKB">
        <authorList>
            <consortium name="RefSeq"/>
        </authorList>
    </citation>
    <scope>IDENTIFICATION</scope>
</reference>
<feature type="domain" description="Reticulon" evidence="9">
    <location>
        <begin position="876"/>
        <end position="1063"/>
    </location>
</feature>
<dbReference type="PANTHER" id="PTHR45799:SF1">
    <property type="entry name" value="RETICULON-4"/>
    <property type="match status" value="1"/>
</dbReference>
<feature type="compositionally biased region" description="Acidic residues" evidence="8">
    <location>
        <begin position="64"/>
        <end position="73"/>
    </location>
</feature>
<dbReference type="Ensembl" id="ENSXETT00000065603">
    <property type="protein sequence ID" value="ENSXETP00000061822"/>
    <property type="gene ID" value="ENSXETG00000004521"/>
</dbReference>
<evidence type="ECO:0000256" key="2">
    <source>
        <dbReference type="ARBA" id="ARBA00022692"/>
    </source>
</evidence>
<evidence type="ECO:0000313" key="11">
    <source>
        <dbReference type="Ensembl" id="ENSXETP00000061822"/>
    </source>
</evidence>
<feature type="region of interest" description="Disordered" evidence="8">
    <location>
        <begin position="630"/>
        <end position="651"/>
    </location>
</feature>
<dbReference type="PANTHER" id="PTHR45799">
    <property type="entry name" value="RETICULON-LIKE PROTEIN"/>
    <property type="match status" value="1"/>
</dbReference>
<protein>
    <recommendedName>
        <fullName evidence="7">Reticulon</fullName>
    </recommendedName>
</protein>
<dbReference type="PaxDb" id="8364-ENSXETP00000061822"/>
<proteinExistence type="evidence at transcript level"/>
<evidence type="ECO:0000256" key="3">
    <source>
        <dbReference type="ARBA" id="ARBA00022824"/>
    </source>
</evidence>
<dbReference type="GO" id="GO:0014069">
    <property type="term" value="C:postsynaptic density"/>
    <property type="evidence" value="ECO:0000318"/>
    <property type="project" value="GO_Central"/>
</dbReference>
<evidence type="ECO:0000256" key="1">
    <source>
        <dbReference type="ARBA" id="ARBA00004477"/>
    </source>
</evidence>
<feature type="compositionally biased region" description="Basic and acidic residues" evidence="8">
    <location>
        <begin position="20"/>
        <end position="35"/>
    </location>
</feature>
<accession>B2GUC1</accession>
<feature type="region of interest" description="Disordered" evidence="8">
    <location>
        <begin position="1"/>
        <end position="121"/>
    </location>
</feature>
<name>B2GUC1_XENTR</name>
<dbReference type="GO" id="GO:0030182">
    <property type="term" value="P:neuron differentiation"/>
    <property type="evidence" value="ECO:0000318"/>
    <property type="project" value="GO_Central"/>
</dbReference>
<organism evidence="10">
    <name type="scientific">Xenopus tropicalis</name>
    <name type="common">Western clawed frog</name>
    <name type="synonym">Silurana tropicalis</name>
    <dbReference type="NCBI Taxonomy" id="8364"/>
    <lineage>
        <taxon>Eukaryota</taxon>
        <taxon>Metazoa</taxon>
        <taxon>Chordata</taxon>
        <taxon>Craniata</taxon>
        <taxon>Vertebrata</taxon>
        <taxon>Euteleostomi</taxon>
        <taxon>Amphibia</taxon>
        <taxon>Batrachia</taxon>
        <taxon>Anura</taxon>
        <taxon>Pipoidea</taxon>
        <taxon>Pipidae</taxon>
        <taxon>Xenopodinae</taxon>
        <taxon>Xenopus</taxon>
        <taxon>Silurana</taxon>
    </lineage>
</organism>
<evidence type="ECO:0000256" key="8">
    <source>
        <dbReference type="SAM" id="MobiDB-lite"/>
    </source>
</evidence>
<feature type="region of interest" description="Disordered" evidence="8">
    <location>
        <begin position="540"/>
        <end position="569"/>
    </location>
</feature>
<feature type="compositionally biased region" description="Polar residues" evidence="8">
    <location>
        <begin position="1"/>
        <end position="12"/>
    </location>
</feature>
<evidence type="ECO:0000256" key="7">
    <source>
        <dbReference type="RuleBase" id="RU210713"/>
    </source>
</evidence>
<dbReference type="GeneTree" id="ENSGT00940000156568"/>
<feature type="transmembrane region" description="Helical" evidence="7">
    <location>
        <begin position="998"/>
        <end position="1026"/>
    </location>
</feature>
<evidence type="ECO:0000256" key="5">
    <source>
        <dbReference type="ARBA" id="ARBA00023136"/>
    </source>
</evidence>
<dbReference type="RefSeq" id="NP_001161159.1">
    <property type="nucleotide sequence ID" value="NM_001167687.1"/>
</dbReference>
<keyword evidence="5 7" id="KW-0472">Membrane</keyword>
<reference evidence="11" key="6">
    <citation type="submission" date="2020-05" db="UniProtKB">
        <authorList>
            <consortium name="Ensembl"/>
        </authorList>
    </citation>
    <scope>IDENTIFICATION</scope>
</reference>
<reference evidence="10" key="4">
    <citation type="submission" date="2008-04" db="EMBL/GenBank/DDBJ databases">
        <authorList>
            <consortium name="NIH - Xenopus Gene Collection (XGC) project"/>
        </authorList>
    </citation>
    <scope>NUCLEOTIDE SEQUENCE [LARGE SCALE MRNA]</scope>
    <source>
        <tissue evidence="10">Testes</tissue>
    </source>
</reference>
<feature type="region of interest" description="Disordered" evidence="8">
    <location>
        <begin position="816"/>
        <end position="866"/>
    </location>
</feature>
<dbReference type="STRING" id="8364.ENSXETP00000024610"/>
<dbReference type="PROSITE" id="PS50845">
    <property type="entry name" value="RETICULON"/>
    <property type="match status" value="1"/>
</dbReference>
<dbReference type="GO" id="GO:0043005">
    <property type="term" value="C:neuron projection"/>
    <property type="evidence" value="ECO:0000318"/>
    <property type="project" value="GO_Central"/>
</dbReference>
<dbReference type="OrthoDB" id="567788at2759"/>
<dbReference type="AGR" id="Xenbase:XB-GENE-1012585"/>
<feature type="compositionally biased region" description="Low complexity" evidence="8">
    <location>
        <begin position="95"/>
        <end position="108"/>
    </location>
</feature>
<feature type="region of interest" description="Disordered" evidence="8">
    <location>
        <begin position="735"/>
        <end position="767"/>
    </location>
</feature>
<evidence type="ECO:0000256" key="6">
    <source>
        <dbReference type="ARBA" id="ARBA00037306"/>
    </source>
</evidence>
<dbReference type="Gene3D" id="1.20.5.2480">
    <property type="match status" value="1"/>
</dbReference>
<feature type="transmembrane region" description="Helical" evidence="7">
    <location>
        <begin position="896"/>
        <end position="919"/>
    </location>
</feature>
<keyword evidence="4 7" id="KW-1133">Transmembrane helix</keyword>
<gene>
    <name evidence="10 11 13 14" type="primary">rtn4</name>
    <name evidence="13" type="synonym">asy</name>
    <name evidence="13" type="synonym">Nogo</name>
    <name evidence="13" type="synonym">Nogo-A</name>
    <name evidence="13" type="synonym">nsp</name>
    <name evidence="13" type="synonym">rtn4-b</name>
</gene>
<comment type="function">
    <text evidence="6">Inhibits amyloid precursor protein processing, probably by blocking BACE1 activity.</text>
</comment>
<dbReference type="KEGG" id="xtr:677732"/>
<dbReference type="AlphaFoldDB" id="B2GUC1"/>
<dbReference type="GO" id="GO:0005789">
    <property type="term" value="C:endoplasmic reticulum membrane"/>
    <property type="evidence" value="ECO:0000318"/>
    <property type="project" value="GO_Central"/>
</dbReference>
<dbReference type="Xenbase" id="XB-GENE-1012585">
    <property type="gene designation" value="rtn4"/>
</dbReference>
<reference evidence="13" key="1">
    <citation type="journal article" date="2002" name="Dev. Dyn.">
        <title>Genetic and genomic tools for Xenopus research: The NIH Xenopus initiative.</title>
        <authorList>
            <person name="Klein S.L."/>
            <person name="Strausberg R.L."/>
            <person name="Wagner L."/>
            <person name="Pontius J."/>
            <person name="Clifton S.W."/>
            <person name="Richardson P."/>
        </authorList>
    </citation>
    <scope>NUCLEOTIDE SEQUENCE</scope>
</reference>